<dbReference type="GO" id="GO:0031146">
    <property type="term" value="P:SCF-dependent proteasomal ubiquitin-dependent protein catabolic process"/>
    <property type="evidence" value="ECO:0000318"/>
    <property type="project" value="GO_Central"/>
</dbReference>
<protein>
    <submittedName>
        <fullName evidence="3">Uncharacterized protein LOC104586055</fullName>
    </submittedName>
</protein>
<dbReference type="GeneID" id="104586055"/>
<keyword evidence="2" id="KW-1185">Reference proteome</keyword>
<dbReference type="PANTHER" id="PTHR16008">
    <property type="entry name" value="F-BOX ONLY PROTEIN 4"/>
    <property type="match status" value="1"/>
</dbReference>
<accession>A0A1U7YUH2</accession>
<dbReference type="FunCoup" id="A0A1U7YUH2">
    <property type="interactions" value="348"/>
</dbReference>
<dbReference type="Proteomes" id="UP000189703">
    <property type="component" value="Unplaced"/>
</dbReference>
<dbReference type="AlphaFoldDB" id="A0A1U7YUH2"/>
<dbReference type="Pfam" id="PF12937">
    <property type="entry name" value="F-box-like"/>
    <property type="match status" value="1"/>
</dbReference>
<dbReference type="InterPro" id="IPR039588">
    <property type="entry name" value="FBXO4"/>
</dbReference>
<sequence>MKRWEWTHTSIPDDIALKIASFLQVTDVCSLGSCSRFWRDLCASDCIWLSFSRERWPSLDFPFQSPVQNVDNGQLEEASTDRFSSMKGWKGFYIRRHYEMDNKATAMVKFVEQCSPCKSLEVADYLRAIEDLCLMKMEFKDVQMFLFTKKNVLLNLIGVHYSIFWLQISADLVMEALCGCHISEQEVCVRWWKLGRWFYGFRLHDESHSRVVSLGDLATAKEDEVFRVLHRGAIHEVLRVQVLVVEPKCTSWAFPNIQTQS</sequence>
<dbReference type="OMA" id="YECHRIS"/>
<dbReference type="SUPFAM" id="SSF81383">
    <property type="entry name" value="F-box domain"/>
    <property type="match status" value="1"/>
</dbReference>
<dbReference type="PANTHER" id="PTHR16008:SF4">
    <property type="entry name" value="F-BOX ONLY PROTEIN 4"/>
    <property type="match status" value="1"/>
</dbReference>
<dbReference type="KEGG" id="nnu:104586055"/>
<dbReference type="InterPro" id="IPR036047">
    <property type="entry name" value="F-box-like_dom_sf"/>
</dbReference>
<gene>
    <name evidence="3" type="primary">LOC104586055</name>
</gene>
<evidence type="ECO:0000259" key="1">
    <source>
        <dbReference type="PROSITE" id="PS50181"/>
    </source>
</evidence>
<dbReference type="InParanoid" id="A0A1U7YUH2"/>
<dbReference type="Gene3D" id="1.20.1280.50">
    <property type="match status" value="1"/>
</dbReference>
<evidence type="ECO:0000313" key="2">
    <source>
        <dbReference type="Proteomes" id="UP000189703"/>
    </source>
</evidence>
<organism evidence="2 3">
    <name type="scientific">Nelumbo nucifera</name>
    <name type="common">Sacred lotus</name>
    <dbReference type="NCBI Taxonomy" id="4432"/>
    <lineage>
        <taxon>Eukaryota</taxon>
        <taxon>Viridiplantae</taxon>
        <taxon>Streptophyta</taxon>
        <taxon>Embryophyta</taxon>
        <taxon>Tracheophyta</taxon>
        <taxon>Spermatophyta</taxon>
        <taxon>Magnoliopsida</taxon>
        <taxon>Proteales</taxon>
        <taxon>Nelumbonaceae</taxon>
        <taxon>Nelumbo</taxon>
    </lineage>
</organism>
<dbReference type="GO" id="GO:0000209">
    <property type="term" value="P:protein polyubiquitination"/>
    <property type="evidence" value="ECO:0000318"/>
    <property type="project" value="GO_Central"/>
</dbReference>
<dbReference type="InterPro" id="IPR001810">
    <property type="entry name" value="F-box_dom"/>
</dbReference>
<dbReference type="RefSeq" id="XP_010241462.1">
    <property type="nucleotide sequence ID" value="XM_010243160.1"/>
</dbReference>
<proteinExistence type="predicted"/>
<dbReference type="SMART" id="SM00256">
    <property type="entry name" value="FBOX"/>
    <property type="match status" value="1"/>
</dbReference>
<reference evidence="3" key="1">
    <citation type="submission" date="2025-08" db="UniProtKB">
        <authorList>
            <consortium name="RefSeq"/>
        </authorList>
    </citation>
    <scope>IDENTIFICATION</scope>
</reference>
<dbReference type="PROSITE" id="PS50181">
    <property type="entry name" value="FBOX"/>
    <property type="match status" value="1"/>
</dbReference>
<dbReference type="OrthoDB" id="3219396at2759"/>
<dbReference type="GO" id="GO:0019005">
    <property type="term" value="C:SCF ubiquitin ligase complex"/>
    <property type="evidence" value="ECO:0000318"/>
    <property type="project" value="GO_Central"/>
</dbReference>
<dbReference type="CDD" id="cd09917">
    <property type="entry name" value="F-box_SF"/>
    <property type="match status" value="1"/>
</dbReference>
<dbReference type="eggNOG" id="ENOG502S0QF">
    <property type="taxonomic scope" value="Eukaryota"/>
</dbReference>
<evidence type="ECO:0000313" key="3">
    <source>
        <dbReference type="RefSeq" id="XP_010241462.1"/>
    </source>
</evidence>
<feature type="domain" description="F-box" evidence="1">
    <location>
        <begin position="5"/>
        <end position="51"/>
    </location>
</feature>
<name>A0A1U7YUH2_NELNU</name>